<evidence type="ECO:0000313" key="2">
    <source>
        <dbReference type="EMBL" id="JAH43603.1"/>
    </source>
</evidence>
<evidence type="ECO:0000256" key="1">
    <source>
        <dbReference type="SAM" id="Phobius"/>
    </source>
</evidence>
<proteinExistence type="predicted"/>
<sequence>MTAVSQPEEAMLALPGLQLHAFPGLGCVSFILFQLLLKKWQYFHCKL</sequence>
<keyword evidence="1" id="KW-0812">Transmembrane</keyword>
<accession>A0A0E9SST8</accession>
<dbReference type="EMBL" id="GBXM01064974">
    <property type="protein sequence ID" value="JAH43603.1"/>
    <property type="molecule type" value="Transcribed_RNA"/>
</dbReference>
<protein>
    <submittedName>
        <fullName evidence="2">Uncharacterized protein</fullName>
    </submittedName>
</protein>
<reference evidence="2" key="2">
    <citation type="journal article" date="2015" name="Fish Shellfish Immunol.">
        <title>Early steps in the European eel (Anguilla anguilla)-Vibrio vulnificus interaction in the gills: Role of the RtxA13 toxin.</title>
        <authorList>
            <person name="Callol A."/>
            <person name="Pajuelo D."/>
            <person name="Ebbesson L."/>
            <person name="Teles M."/>
            <person name="MacKenzie S."/>
            <person name="Amaro C."/>
        </authorList>
    </citation>
    <scope>NUCLEOTIDE SEQUENCE</scope>
</reference>
<keyword evidence="1" id="KW-0472">Membrane</keyword>
<keyword evidence="1" id="KW-1133">Transmembrane helix</keyword>
<organism evidence="2">
    <name type="scientific">Anguilla anguilla</name>
    <name type="common">European freshwater eel</name>
    <name type="synonym">Muraena anguilla</name>
    <dbReference type="NCBI Taxonomy" id="7936"/>
    <lineage>
        <taxon>Eukaryota</taxon>
        <taxon>Metazoa</taxon>
        <taxon>Chordata</taxon>
        <taxon>Craniata</taxon>
        <taxon>Vertebrata</taxon>
        <taxon>Euteleostomi</taxon>
        <taxon>Actinopterygii</taxon>
        <taxon>Neopterygii</taxon>
        <taxon>Teleostei</taxon>
        <taxon>Anguilliformes</taxon>
        <taxon>Anguillidae</taxon>
        <taxon>Anguilla</taxon>
    </lineage>
</organism>
<dbReference type="AlphaFoldDB" id="A0A0E9SST8"/>
<feature type="transmembrane region" description="Helical" evidence="1">
    <location>
        <begin position="20"/>
        <end position="37"/>
    </location>
</feature>
<name>A0A0E9SST8_ANGAN</name>
<reference evidence="2" key="1">
    <citation type="submission" date="2014-11" db="EMBL/GenBank/DDBJ databases">
        <authorList>
            <person name="Amaro Gonzalez C."/>
        </authorList>
    </citation>
    <scope>NUCLEOTIDE SEQUENCE</scope>
</reference>